<reference evidence="1" key="2">
    <citation type="submission" date="2015-06" db="UniProtKB">
        <authorList>
            <consortium name="EnsemblMetazoa"/>
        </authorList>
    </citation>
    <scope>IDENTIFICATION</scope>
</reference>
<proteinExistence type="predicted"/>
<dbReference type="EnsemblMetazoa" id="tetur08g07190.1">
    <property type="protein sequence ID" value="tetur08g07190.1"/>
    <property type="gene ID" value="tetur08g07190"/>
</dbReference>
<accession>T1KCD0</accession>
<evidence type="ECO:0000313" key="2">
    <source>
        <dbReference type="Proteomes" id="UP000015104"/>
    </source>
</evidence>
<evidence type="ECO:0000313" key="1">
    <source>
        <dbReference type="EnsemblMetazoa" id="tetur08g07190.1"/>
    </source>
</evidence>
<dbReference type="EMBL" id="CAEY01001959">
    <property type="status" value="NOT_ANNOTATED_CDS"/>
    <property type="molecule type" value="Genomic_DNA"/>
</dbReference>
<organism evidence="1 2">
    <name type="scientific">Tetranychus urticae</name>
    <name type="common">Two-spotted spider mite</name>
    <dbReference type="NCBI Taxonomy" id="32264"/>
    <lineage>
        <taxon>Eukaryota</taxon>
        <taxon>Metazoa</taxon>
        <taxon>Ecdysozoa</taxon>
        <taxon>Arthropoda</taxon>
        <taxon>Chelicerata</taxon>
        <taxon>Arachnida</taxon>
        <taxon>Acari</taxon>
        <taxon>Acariformes</taxon>
        <taxon>Trombidiformes</taxon>
        <taxon>Prostigmata</taxon>
        <taxon>Eleutherengona</taxon>
        <taxon>Raphignathae</taxon>
        <taxon>Tetranychoidea</taxon>
        <taxon>Tetranychidae</taxon>
        <taxon>Tetranychus</taxon>
    </lineage>
</organism>
<reference evidence="2" key="1">
    <citation type="submission" date="2011-08" db="EMBL/GenBank/DDBJ databases">
        <authorList>
            <person name="Rombauts S."/>
        </authorList>
    </citation>
    <scope>NUCLEOTIDE SEQUENCE</scope>
    <source>
        <strain evidence="2">London</strain>
    </source>
</reference>
<protein>
    <submittedName>
        <fullName evidence="1">Uncharacterized protein</fullName>
    </submittedName>
</protein>
<dbReference type="HOGENOM" id="CLU_3411005_0_0_1"/>
<dbReference type="AlphaFoldDB" id="T1KCD0"/>
<dbReference type="Proteomes" id="UP000015104">
    <property type="component" value="Unassembled WGS sequence"/>
</dbReference>
<sequence length="29" mass="3472">MQLKTPVNRLWLKYKSQIKHGSPQRFISS</sequence>
<name>T1KCD0_TETUR</name>
<keyword evidence="2" id="KW-1185">Reference proteome</keyword>